<feature type="chain" id="PRO_5009534498" evidence="1">
    <location>
        <begin position="23"/>
        <end position="83"/>
    </location>
</feature>
<comment type="caution">
    <text evidence="2">The sequence shown here is derived from an EMBL/GenBank/DDBJ whole genome shotgun (WGS) entry which is preliminary data.</text>
</comment>
<gene>
    <name evidence="2" type="ORF">ABOM_003981</name>
</gene>
<keyword evidence="3" id="KW-1185">Reference proteome</keyword>
<dbReference type="EMBL" id="LYCR01000025">
    <property type="protein sequence ID" value="OGM47230.1"/>
    <property type="molecule type" value="Genomic_DNA"/>
</dbReference>
<dbReference type="RefSeq" id="XP_022390947.1">
    <property type="nucleotide sequence ID" value="XM_022531111.1"/>
</dbReference>
<sequence>MLSNFAIMVIVIVACLGVTALAAGISSHFSGPDDVRPVYDFPHEQRLYMQSVRRSYFADLLSGMGQFKPHRMRAGESRREERV</sequence>
<keyword evidence="1" id="KW-0732">Signal</keyword>
<dbReference type="AlphaFoldDB" id="A0A1F8A635"/>
<evidence type="ECO:0000313" key="2">
    <source>
        <dbReference type="EMBL" id="OGM47230.1"/>
    </source>
</evidence>
<evidence type="ECO:0000256" key="1">
    <source>
        <dbReference type="SAM" id="SignalP"/>
    </source>
</evidence>
<evidence type="ECO:0000313" key="3">
    <source>
        <dbReference type="Proteomes" id="UP000179179"/>
    </source>
</evidence>
<dbReference type="OrthoDB" id="4505696at2759"/>
<protein>
    <submittedName>
        <fullName evidence="2">Uncharacterized protein</fullName>
    </submittedName>
</protein>
<dbReference type="GeneID" id="34447371"/>
<accession>A0A1F8A635</accession>
<name>A0A1F8A635_9EURO</name>
<proteinExistence type="predicted"/>
<reference evidence="2 3" key="1">
    <citation type="journal article" date="2016" name="Genome Biol. Evol.">
        <title>Draft genome sequence of an aflatoxigenic Aspergillus species, A. bombycis.</title>
        <authorList>
            <person name="Moore G.G."/>
            <person name="Mack B.M."/>
            <person name="Beltz S.B."/>
            <person name="Gilbert M.K."/>
        </authorList>
    </citation>
    <scope>NUCLEOTIDE SEQUENCE [LARGE SCALE GENOMIC DNA]</scope>
    <source>
        <strain evidence="3">NRRL 26010</strain>
    </source>
</reference>
<feature type="signal peptide" evidence="1">
    <location>
        <begin position="1"/>
        <end position="22"/>
    </location>
</feature>
<dbReference type="Proteomes" id="UP000179179">
    <property type="component" value="Unassembled WGS sequence"/>
</dbReference>
<organism evidence="2 3">
    <name type="scientific">Aspergillus bombycis</name>
    <dbReference type="NCBI Taxonomy" id="109264"/>
    <lineage>
        <taxon>Eukaryota</taxon>
        <taxon>Fungi</taxon>
        <taxon>Dikarya</taxon>
        <taxon>Ascomycota</taxon>
        <taxon>Pezizomycotina</taxon>
        <taxon>Eurotiomycetes</taxon>
        <taxon>Eurotiomycetidae</taxon>
        <taxon>Eurotiales</taxon>
        <taxon>Aspergillaceae</taxon>
        <taxon>Aspergillus</taxon>
    </lineage>
</organism>